<dbReference type="GO" id="GO:0051607">
    <property type="term" value="P:defense response to virus"/>
    <property type="evidence" value="ECO:0007669"/>
    <property type="project" value="UniProtKB-KW"/>
</dbReference>
<gene>
    <name evidence="1" type="ORF">HELGO_WM11093</name>
</gene>
<reference evidence="1" key="1">
    <citation type="submission" date="2020-01" db="EMBL/GenBank/DDBJ databases">
        <authorList>
            <person name="Meier V. D."/>
            <person name="Meier V D."/>
        </authorList>
    </citation>
    <scope>NUCLEOTIDE SEQUENCE</scope>
    <source>
        <strain evidence="1">HLG_WM_MAG_01</strain>
    </source>
</reference>
<dbReference type="Gene3D" id="1.10.10.2480">
    <property type="match status" value="1"/>
</dbReference>
<dbReference type="NCBIfam" id="TIGR03986">
    <property type="entry name" value="TIGR03986 family CRISPR-associated RAMP protein"/>
    <property type="match status" value="1"/>
</dbReference>
<sequence length="626" mass="72475">MIKAPYNFVPLSEKVFFPPWAEQVSHDIPFSDGESGEIEIKITAKSPIFIRNHEVDNSDDNLYYTDKNGKQISTEFCNHINSQTGAKEFYIPATSVKGMVKNILEIISFSKIQTSDKKFAYRNFDELYYKQKLLNNTDNIHMGWLYSCGGDWCIEDLGQSNGGNNRIKYTDMALAKKDVIQSRKDAYSKYKLTNYINPITDDGVIVFTGKVGREKTREFIFPMSDINNPIYRYQSDDSVIKNFREAYYLGTPNENDLWKKLFSKRFKKGEHIPIFFLKNQQQEVESFGLSQLYKLPYKYSIADGIGSHANNSEKVDFAETIFGYSKSLNNKVKSLKGRVQFSHLKLSNDKTPMSKIQKTLSTPRAGYFPMYSKDGNSMDTNYIISGWKRYPVHNNANEEKDTNANKDMLTHFSPLPSGSIFKGKIRFHNLRETEIGALYKSLLLDGDDDSICYSLGMAKPYGFGKIKIELDLPKLKKEKDPYIDTFENTMNEESNWNDGKPFKDWKSSEQLQELLAMMRPYRDDYLTYGEKNQKGYEYYGQFKRTSNRRKRLNYTQSSNINEETQVPKSRKKISKPTQVRKLAEELGINANEILKFASEENIDIENEYSFLQQDMVDTIKKYLGNA</sequence>
<dbReference type="PANTHER" id="PTHR35579:SF3">
    <property type="entry name" value="CRISPR SYSTEM CMS ENDORIBONUCLEASE CSM3"/>
    <property type="match status" value="1"/>
</dbReference>
<dbReference type="AlphaFoldDB" id="A0A6S6RV28"/>
<dbReference type="InterPro" id="IPR023825">
    <property type="entry name" value="CRISPR-assoc_RAMP_BGP1436"/>
</dbReference>
<accession>A0A6S6RV28</accession>
<protein>
    <submittedName>
        <fullName evidence="1">DUF324 domain-containing protein</fullName>
    </submittedName>
</protein>
<dbReference type="EMBL" id="CACVAS010000018">
    <property type="protein sequence ID" value="CAA6800692.1"/>
    <property type="molecule type" value="Genomic_DNA"/>
</dbReference>
<name>A0A6S6RV28_9BACT</name>
<organism evidence="1">
    <name type="scientific">uncultured Sulfurovum sp</name>
    <dbReference type="NCBI Taxonomy" id="269237"/>
    <lineage>
        <taxon>Bacteria</taxon>
        <taxon>Pseudomonadati</taxon>
        <taxon>Campylobacterota</taxon>
        <taxon>Epsilonproteobacteria</taxon>
        <taxon>Campylobacterales</taxon>
        <taxon>Sulfurovaceae</taxon>
        <taxon>Sulfurovum</taxon>
        <taxon>environmental samples</taxon>
    </lineage>
</organism>
<dbReference type="InterPro" id="IPR052216">
    <property type="entry name" value="CRISPR_Csm3_endoribonuclease"/>
</dbReference>
<proteinExistence type="predicted"/>
<evidence type="ECO:0000313" key="1">
    <source>
        <dbReference type="EMBL" id="CAA6800692.1"/>
    </source>
</evidence>
<dbReference type="PANTHER" id="PTHR35579">
    <property type="entry name" value="CRISPR SYSTEM CMS ENDORIBONUCLEASE CSM3"/>
    <property type="match status" value="1"/>
</dbReference>